<organism evidence="1 2">
    <name type="scientific">Sporomusa termitida</name>
    <dbReference type="NCBI Taxonomy" id="2377"/>
    <lineage>
        <taxon>Bacteria</taxon>
        <taxon>Bacillati</taxon>
        <taxon>Bacillota</taxon>
        <taxon>Negativicutes</taxon>
        <taxon>Selenomonadales</taxon>
        <taxon>Sporomusaceae</taxon>
        <taxon>Sporomusa</taxon>
    </lineage>
</organism>
<dbReference type="AlphaFoldDB" id="A0A517E095"/>
<dbReference type="OrthoDB" id="1633742at2"/>
<dbReference type="SUPFAM" id="SSF50969">
    <property type="entry name" value="YVTN repeat-like/Quinoprotein amine dehydrogenase"/>
    <property type="match status" value="1"/>
</dbReference>
<dbReference type="Proteomes" id="UP000320776">
    <property type="component" value="Chromosome"/>
</dbReference>
<protein>
    <recommendedName>
        <fullName evidence="3">PQQ-like domain protein</fullName>
    </recommendedName>
</protein>
<dbReference type="RefSeq" id="WP_144352341.1">
    <property type="nucleotide sequence ID" value="NZ_CP036259.1"/>
</dbReference>
<dbReference type="EMBL" id="CP036259">
    <property type="protein sequence ID" value="QDR83020.1"/>
    <property type="molecule type" value="Genomic_DNA"/>
</dbReference>
<accession>A0A517E095</accession>
<keyword evidence="2" id="KW-1185">Reference proteome</keyword>
<gene>
    <name evidence="1" type="ORF">SPTER_44770</name>
</gene>
<dbReference type="KEGG" id="sted:SPTER_44770"/>
<proteinExistence type="predicted"/>
<evidence type="ECO:0008006" key="3">
    <source>
        <dbReference type="Google" id="ProtNLM"/>
    </source>
</evidence>
<reference evidence="1 2" key="1">
    <citation type="submission" date="2019-02" db="EMBL/GenBank/DDBJ databases">
        <title>Closed genome of Sporomusa termitida DSM 4440.</title>
        <authorList>
            <person name="Poehlein A."/>
            <person name="Daniel R."/>
        </authorList>
    </citation>
    <scope>NUCLEOTIDE SEQUENCE [LARGE SCALE GENOMIC DNA]</scope>
    <source>
        <strain evidence="1 2">DSM 4440</strain>
    </source>
</reference>
<evidence type="ECO:0000313" key="1">
    <source>
        <dbReference type="EMBL" id="QDR83020.1"/>
    </source>
</evidence>
<evidence type="ECO:0000313" key="2">
    <source>
        <dbReference type="Proteomes" id="UP000320776"/>
    </source>
</evidence>
<sequence>MDGPSGEILTELAFSPELSPTELTVTADYTKAYLPCANTSGKNEILTVNLINQTLYSLPMTIPYPAQFILAETSLTSAYLAEACGTLHRFDLAAMSSQTLGAPAVKASCVGLAADAGRIYAAWEHHAGGTIMELDTNGNIAWQNDIAGIPTNIILAGSRLIVPFTNTAFTGEGVALFNLSKKRRIPLVVTIQCPSCRSLAAYPCHAAVAPDNQTAYIVNEDGASIFVIDLSTAQIIDRLAIGRSLSRLYLIPNTDQAIGTSNLFADLSLIDLASGQLLAVTNTQRQLMSSIAILP</sequence>
<dbReference type="InterPro" id="IPR015943">
    <property type="entry name" value="WD40/YVTN_repeat-like_dom_sf"/>
</dbReference>
<name>A0A517E095_9FIRM</name>
<dbReference type="InterPro" id="IPR011044">
    <property type="entry name" value="Quino_amine_DH_bsu"/>
</dbReference>
<dbReference type="Gene3D" id="2.130.10.10">
    <property type="entry name" value="YVTN repeat-like/Quinoprotein amine dehydrogenase"/>
    <property type="match status" value="1"/>
</dbReference>